<sequence length="241" mass="27697">MKFKSVLVLIFLSVHVYTIQRNANLIKHQFSEINIYCLQSFVNKAVGALSHIQCASDCLSLFTPYCKAFIWNEIDKTCTTKDEIVKSDAVDASMQSELQIYNAFKDGCTNKGYYYDSNSNTCVKMFVDNDGKTWKDARIHCQTNGGDLISITTKAKWDLVANFTSCISNMWIGLKEERWVTNVRFQNVFNVTAQFNKYDSAYIDDHEQDCGTFISASAYYVLQDESCNFRLKKTYVCEIWV</sequence>
<evidence type="ECO:0000256" key="1">
    <source>
        <dbReference type="SAM" id="SignalP"/>
    </source>
</evidence>
<feature type="signal peptide" evidence="1">
    <location>
        <begin position="1"/>
        <end position="18"/>
    </location>
</feature>
<dbReference type="InterPro" id="IPR016187">
    <property type="entry name" value="CTDL_fold"/>
</dbReference>
<dbReference type="PROSITE" id="PS50041">
    <property type="entry name" value="C_TYPE_LECTIN_2"/>
    <property type="match status" value="1"/>
</dbReference>
<dbReference type="CDD" id="cd00037">
    <property type="entry name" value="CLECT"/>
    <property type="match status" value="1"/>
</dbReference>
<evidence type="ECO:0000259" key="2">
    <source>
        <dbReference type="PROSITE" id="PS50041"/>
    </source>
</evidence>
<name>A0A6J8B4L6_MYTCO</name>
<feature type="chain" id="PRO_5026783152" evidence="1">
    <location>
        <begin position="19"/>
        <end position="241"/>
    </location>
</feature>
<dbReference type="Proteomes" id="UP000507470">
    <property type="component" value="Unassembled WGS sequence"/>
</dbReference>
<dbReference type="SUPFAM" id="SSF56436">
    <property type="entry name" value="C-type lectin-like"/>
    <property type="match status" value="1"/>
</dbReference>
<dbReference type="AlphaFoldDB" id="A0A6J8B4L6"/>
<dbReference type="InterPro" id="IPR050828">
    <property type="entry name" value="C-type_lectin/matrix_domain"/>
</dbReference>
<keyword evidence="1" id="KW-0732">Signal</keyword>
<dbReference type="OrthoDB" id="6132956at2759"/>
<evidence type="ECO:0000313" key="3">
    <source>
        <dbReference type="EMBL" id="CAC5378401.1"/>
    </source>
</evidence>
<dbReference type="PANTHER" id="PTHR45710:SF26">
    <property type="entry name" value="RH26557P"/>
    <property type="match status" value="1"/>
</dbReference>
<dbReference type="SMART" id="SM00034">
    <property type="entry name" value="CLECT"/>
    <property type="match status" value="1"/>
</dbReference>
<dbReference type="EMBL" id="CACVKT020002568">
    <property type="protein sequence ID" value="CAC5378401.1"/>
    <property type="molecule type" value="Genomic_DNA"/>
</dbReference>
<dbReference type="InterPro" id="IPR016186">
    <property type="entry name" value="C-type_lectin-like/link_sf"/>
</dbReference>
<dbReference type="PANTHER" id="PTHR45710">
    <property type="entry name" value="C-TYPE LECTIN DOMAIN-CONTAINING PROTEIN 180"/>
    <property type="match status" value="1"/>
</dbReference>
<reference evidence="3 4" key="1">
    <citation type="submission" date="2020-06" db="EMBL/GenBank/DDBJ databases">
        <authorList>
            <person name="Li R."/>
            <person name="Bekaert M."/>
        </authorList>
    </citation>
    <scope>NUCLEOTIDE SEQUENCE [LARGE SCALE GENOMIC DNA]</scope>
    <source>
        <strain evidence="4">wild</strain>
    </source>
</reference>
<proteinExistence type="predicted"/>
<dbReference type="Pfam" id="PF00024">
    <property type="entry name" value="PAN_1"/>
    <property type="match status" value="1"/>
</dbReference>
<gene>
    <name evidence="3" type="ORF">MCOR_14612</name>
</gene>
<dbReference type="InterPro" id="IPR001304">
    <property type="entry name" value="C-type_lectin-like"/>
</dbReference>
<organism evidence="3 4">
    <name type="scientific">Mytilus coruscus</name>
    <name type="common">Sea mussel</name>
    <dbReference type="NCBI Taxonomy" id="42192"/>
    <lineage>
        <taxon>Eukaryota</taxon>
        <taxon>Metazoa</taxon>
        <taxon>Spiralia</taxon>
        <taxon>Lophotrochozoa</taxon>
        <taxon>Mollusca</taxon>
        <taxon>Bivalvia</taxon>
        <taxon>Autobranchia</taxon>
        <taxon>Pteriomorphia</taxon>
        <taxon>Mytilida</taxon>
        <taxon>Mytiloidea</taxon>
        <taxon>Mytilidae</taxon>
        <taxon>Mytilinae</taxon>
        <taxon>Mytilus</taxon>
    </lineage>
</organism>
<dbReference type="InterPro" id="IPR003609">
    <property type="entry name" value="Pan_app"/>
</dbReference>
<protein>
    <submittedName>
        <fullName evidence="3">MRC</fullName>
    </submittedName>
</protein>
<dbReference type="Pfam" id="PF00059">
    <property type="entry name" value="Lectin_C"/>
    <property type="match status" value="1"/>
</dbReference>
<keyword evidence="4" id="KW-1185">Reference proteome</keyword>
<accession>A0A6J8B4L6</accession>
<dbReference type="Gene3D" id="3.10.100.10">
    <property type="entry name" value="Mannose-Binding Protein A, subunit A"/>
    <property type="match status" value="1"/>
</dbReference>
<feature type="domain" description="C-type lectin" evidence="2">
    <location>
        <begin position="118"/>
        <end position="228"/>
    </location>
</feature>
<evidence type="ECO:0000313" key="4">
    <source>
        <dbReference type="Proteomes" id="UP000507470"/>
    </source>
</evidence>